<accession>J9C7D0</accession>
<dbReference type="AlphaFoldDB" id="J9C7D0"/>
<dbReference type="EMBL" id="AMCI01005629">
    <property type="protein sequence ID" value="EJW95755.1"/>
    <property type="molecule type" value="Genomic_DNA"/>
</dbReference>
<name>J9C7D0_9ZZZZ</name>
<reference evidence="1" key="1">
    <citation type="journal article" date="2012" name="PLoS ONE">
        <title>Gene sets for utilization of primary and secondary nutrition supplies in the distal gut of endangered iberian lynx.</title>
        <authorList>
            <person name="Alcaide M."/>
            <person name="Messina E."/>
            <person name="Richter M."/>
            <person name="Bargiela R."/>
            <person name="Peplies J."/>
            <person name="Huws S.A."/>
            <person name="Newbold C.J."/>
            <person name="Golyshin P.N."/>
            <person name="Simon M.A."/>
            <person name="Lopez G."/>
            <person name="Yakimov M.M."/>
            <person name="Ferrer M."/>
        </authorList>
    </citation>
    <scope>NUCLEOTIDE SEQUENCE</scope>
</reference>
<proteinExistence type="predicted"/>
<protein>
    <submittedName>
        <fullName evidence="1">Uncharacterized protein</fullName>
    </submittedName>
</protein>
<evidence type="ECO:0000313" key="1">
    <source>
        <dbReference type="EMBL" id="EJW95755.1"/>
    </source>
</evidence>
<sequence>MSFNAEGRLKTCSRCSLIVRKIPVPTKSISKGGPQTKVLISVKISNILFSPS</sequence>
<comment type="caution">
    <text evidence="1">The sequence shown here is derived from an EMBL/GenBank/DDBJ whole genome shotgun (WGS) entry which is preliminary data.</text>
</comment>
<gene>
    <name evidence="1" type="ORF">EVA_16138</name>
</gene>
<organism evidence="1">
    <name type="scientific">gut metagenome</name>
    <dbReference type="NCBI Taxonomy" id="749906"/>
    <lineage>
        <taxon>unclassified sequences</taxon>
        <taxon>metagenomes</taxon>
        <taxon>organismal metagenomes</taxon>
    </lineage>
</organism>